<dbReference type="RefSeq" id="WP_073269114.1">
    <property type="nucleotide sequence ID" value="NZ_FQTU01000001.1"/>
</dbReference>
<protein>
    <recommendedName>
        <fullName evidence="1">YlxR domain-containing protein</fullName>
    </recommendedName>
</protein>
<dbReference type="InterPro" id="IPR035931">
    <property type="entry name" value="YlxR-like_sf"/>
</dbReference>
<keyword evidence="3" id="KW-1185">Reference proteome</keyword>
<feature type="domain" description="YlxR" evidence="1">
    <location>
        <begin position="7"/>
        <end position="78"/>
    </location>
</feature>
<dbReference type="EMBL" id="FQTU01000001">
    <property type="protein sequence ID" value="SHE27815.1"/>
    <property type="molecule type" value="Genomic_DNA"/>
</dbReference>
<dbReference type="CDD" id="cd00279">
    <property type="entry name" value="YlxR"/>
    <property type="match status" value="1"/>
</dbReference>
<dbReference type="AlphaFoldDB" id="A0A1M4S6L3"/>
<evidence type="ECO:0000313" key="3">
    <source>
        <dbReference type="Proteomes" id="UP000184251"/>
    </source>
</evidence>
<accession>A0A1M4S6L3</accession>
<dbReference type="OrthoDB" id="9813251at2"/>
<dbReference type="Proteomes" id="UP000184251">
    <property type="component" value="Unassembled WGS sequence"/>
</dbReference>
<name>A0A1M4S6L3_9FIRM</name>
<evidence type="ECO:0000259" key="1">
    <source>
        <dbReference type="Pfam" id="PF04296"/>
    </source>
</evidence>
<evidence type="ECO:0000313" key="2">
    <source>
        <dbReference type="EMBL" id="SHE27815.1"/>
    </source>
</evidence>
<dbReference type="InterPro" id="IPR007393">
    <property type="entry name" value="YlxR_dom"/>
</dbReference>
<dbReference type="PANTHER" id="PTHR34215:SF1">
    <property type="entry name" value="YLXR DOMAIN-CONTAINING PROTEIN"/>
    <property type="match status" value="1"/>
</dbReference>
<gene>
    <name evidence="2" type="ORF">SAMN02746064_00110</name>
</gene>
<dbReference type="STRING" id="1120975.SAMN02746064_00110"/>
<dbReference type="Gene3D" id="3.30.1230.10">
    <property type="entry name" value="YlxR-like"/>
    <property type="match status" value="1"/>
</dbReference>
<dbReference type="NCBIfam" id="NF047356">
    <property type="entry name" value="RNA_bind_RnpM"/>
    <property type="match status" value="1"/>
</dbReference>
<sequence length="88" mass="9933">MRKIPQRTCIVCGEKIDKKNLIRVVKNKEGEVFYDPTGKANGRGAYLCGSDECTEAILKKNALNRAFKMEIDEAVKLKIMDDVKNAKK</sequence>
<proteinExistence type="predicted"/>
<dbReference type="PANTHER" id="PTHR34215">
    <property type="entry name" value="BLL0784 PROTEIN"/>
    <property type="match status" value="1"/>
</dbReference>
<dbReference type="SUPFAM" id="SSF64376">
    <property type="entry name" value="YlxR-like"/>
    <property type="match status" value="1"/>
</dbReference>
<dbReference type="Pfam" id="PF04296">
    <property type="entry name" value="YlxR"/>
    <property type="match status" value="1"/>
</dbReference>
<reference evidence="2 3" key="1">
    <citation type="submission" date="2016-11" db="EMBL/GenBank/DDBJ databases">
        <authorList>
            <person name="Jaros S."/>
            <person name="Januszkiewicz K."/>
            <person name="Wedrychowicz H."/>
        </authorList>
    </citation>
    <scope>NUCLEOTIDE SEQUENCE [LARGE SCALE GENOMIC DNA]</scope>
    <source>
        <strain evidence="2 3">DSM 14828</strain>
    </source>
</reference>
<organism evidence="2 3">
    <name type="scientific">Alkalibacter saccharofermentans DSM 14828</name>
    <dbReference type="NCBI Taxonomy" id="1120975"/>
    <lineage>
        <taxon>Bacteria</taxon>
        <taxon>Bacillati</taxon>
        <taxon>Bacillota</taxon>
        <taxon>Clostridia</taxon>
        <taxon>Eubacteriales</taxon>
        <taxon>Eubacteriaceae</taxon>
        <taxon>Alkalibacter</taxon>
    </lineage>
</organism>
<dbReference type="InterPro" id="IPR037465">
    <property type="entry name" value="YlxR"/>
</dbReference>